<dbReference type="NCBIfam" id="TIGR00556">
    <property type="entry name" value="pantethn_trn"/>
    <property type="match status" value="1"/>
</dbReference>
<keyword evidence="6 8" id="KW-0443">Lipid metabolism</keyword>
<dbReference type="RefSeq" id="WP_343129375.1">
    <property type="nucleotide sequence ID" value="NZ_JBCITK010000001.1"/>
</dbReference>
<comment type="caution">
    <text evidence="10">The sequence shown here is derived from an EMBL/GenBank/DDBJ whole genome shotgun (WGS) entry which is preliminary data.</text>
</comment>
<feature type="binding site" evidence="8">
    <location>
        <position position="8"/>
    </location>
    <ligand>
        <name>Mg(2+)</name>
        <dbReference type="ChEBI" id="CHEBI:18420"/>
    </ligand>
</feature>
<organism evidence="10 11">
    <name type="scientific">Alkalicoccobacillus gibsonii</name>
    <dbReference type="NCBI Taxonomy" id="79881"/>
    <lineage>
        <taxon>Bacteria</taxon>
        <taxon>Bacillati</taxon>
        <taxon>Bacillota</taxon>
        <taxon>Bacilli</taxon>
        <taxon>Bacillales</taxon>
        <taxon>Bacillaceae</taxon>
        <taxon>Alkalicoccobacillus</taxon>
    </lineage>
</organism>
<keyword evidence="1 8" id="KW-0444">Lipid biosynthesis</keyword>
<dbReference type="EMBL" id="JBCITK010000001">
    <property type="protein sequence ID" value="MEN0642236.1"/>
    <property type="molecule type" value="Genomic_DNA"/>
</dbReference>
<comment type="similarity">
    <text evidence="8">Belongs to the P-Pant transferase superfamily. AcpS family.</text>
</comment>
<dbReference type="EC" id="2.7.8.7" evidence="8"/>
<evidence type="ECO:0000256" key="2">
    <source>
        <dbReference type="ARBA" id="ARBA00022679"/>
    </source>
</evidence>
<proteinExistence type="inferred from homology"/>
<evidence type="ECO:0000256" key="6">
    <source>
        <dbReference type="ARBA" id="ARBA00023098"/>
    </source>
</evidence>
<dbReference type="Proteomes" id="UP001418796">
    <property type="component" value="Unassembled WGS sequence"/>
</dbReference>
<evidence type="ECO:0000313" key="10">
    <source>
        <dbReference type="EMBL" id="MEN0642236.1"/>
    </source>
</evidence>
<comment type="function">
    <text evidence="8">Transfers the 4'-phosphopantetheine moiety from coenzyme A to a Ser of acyl-carrier-protein.</text>
</comment>
<evidence type="ECO:0000256" key="4">
    <source>
        <dbReference type="ARBA" id="ARBA00022832"/>
    </source>
</evidence>
<evidence type="ECO:0000256" key="3">
    <source>
        <dbReference type="ARBA" id="ARBA00022723"/>
    </source>
</evidence>
<reference evidence="10 11" key="1">
    <citation type="submission" date="2024-03" db="EMBL/GenBank/DDBJ databases">
        <title>Bacilli Hybrid Assemblies.</title>
        <authorList>
            <person name="Kovac J."/>
        </authorList>
    </citation>
    <scope>NUCLEOTIDE SEQUENCE [LARGE SCALE GENOMIC DNA]</scope>
    <source>
        <strain evidence="10 11">FSL R7-0666</strain>
    </source>
</reference>
<feature type="binding site" evidence="8">
    <location>
        <position position="58"/>
    </location>
    <ligand>
        <name>Mg(2+)</name>
        <dbReference type="ChEBI" id="CHEBI:18420"/>
    </ligand>
</feature>
<evidence type="ECO:0000256" key="5">
    <source>
        <dbReference type="ARBA" id="ARBA00022842"/>
    </source>
</evidence>
<comment type="cofactor">
    <cofactor evidence="8">
        <name>Mg(2+)</name>
        <dbReference type="ChEBI" id="CHEBI:18420"/>
    </cofactor>
</comment>
<evidence type="ECO:0000256" key="1">
    <source>
        <dbReference type="ARBA" id="ARBA00022516"/>
    </source>
</evidence>
<dbReference type="InterPro" id="IPR002582">
    <property type="entry name" value="ACPS"/>
</dbReference>
<dbReference type="InterPro" id="IPR004568">
    <property type="entry name" value="Ppantetheine-prot_Trfase_dom"/>
</dbReference>
<accession>A0ABU9VH42</accession>
<evidence type="ECO:0000256" key="7">
    <source>
        <dbReference type="ARBA" id="ARBA00023160"/>
    </source>
</evidence>
<dbReference type="SUPFAM" id="SSF56214">
    <property type="entry name" value="4'-phosphopantetheinyl transferase"/>
    <property type="match status" value="1"/>
</dbReference>
<feature type="domain" description="4'-phosphopantetheinyl transferase" evidence="9">
    <location>
        <begin position="4"/>
        <end position="107"/>
    </location>
</feature>
<sequence length="116" mass="12880">MIHGIGVDIIELSRIERAMKRNARFVERILTTQERAALQNMSDSRKIEHVAGRFAAKEAFVKASGIKEASWMDVEILNDSTGKPIMTGPIDETIHVSISHSQAYAVAQVIIEAKSF</sequence>
<comment type="subcellular location">
    <subcellularLocation>
        <location evidence="8">Cytoplasm</location>
    </subcellularLocation>
</comment>
<dbReference type="InterPro" id="IPR037143">
    <property type="entry name" value="4-PPantetheinyl_Trfase_dom_sf"/>
</dbReference>
<gene>
    <name evidence="8 10" type="primary">acpS</name>
    <name evidence="10" type="ORF">MKY91_03520</name>
</gene>
<keyword evidence="7 8" id="KW-0275">Fatty acid biosynthesis</keyword>
<keyword evidence="2 8" id="KW-0808">Transferase</keyword>
<dbReference type="InterPro" id="IPR008278">
    <property type="entry name" value="4-PPantetheinyl_Trfase_dom"/>
</dbReference>
<evidence type="ECO:0000256" key="8">
    <source>
        <dbReference type="HAMAP-Rule" id="MF_00101"/>
    </source>
</evidence>
<keyword evidence="5 8" id="KW-0460">Magnesium</keyword>
<dbReference type="GO" id="GO:0008897">
    <property type="term" value="F:holo-[acyl-carrier-protein] synthase activity"/>
    <property type="evidence" value="ECO:0007669"/>
    <property type="project" value="UniProtKB-EC"/>
</dbReference>
<keyword evidence="4 8" id="KW-0276">Fatty acid metabolism</keyword>
<dbReference type="Gene3D" id="3.90.470.20">
    <property type="entry name" value="4'-phosphopantetheinyl transferase domain"/>
    <property type="match status" value="1"/>
</dbReference>
<keyword evidence="8" id="KW-0963">Cytoplasm</keyword>
<dbReference type="Pfam" id="PF01648">
    <property type="entry name" value="ACPS"/>
    <property type="match status" value="1"/>
</dbReference>
<dbReference type="HAMAP" id="MF_00101">
    <property type="entry name" value="AcpS"/>
    <property type="match status" value="1"/>
</dbReference>
<evidence type="ECO:0000259" key="9">
    <source>
        <dbReference type="Pfam" id="PF01648"/>
    </source>
</evidence>
<evidence type="ECO:0000313" key="11">
    <source>
        <dbReference type="Proteomes" id="UP001418796"/>
    </source>
</evidence>
<keyword evidence="11" id="KW-1185">Reference proteome</keyword>
<keyword evidence="3 8" id="KW-0479">Metal-binding</keyword>
<name>A0ABU9VH42_9BACI</name>
<dbReference type="NCBIfam" id="TIGR00516">
    <property type="entry name" value="acpS"/>
    <property type="match status" value="1"/>
</dbReference>
<protein>
    <recommendedName>
        <fullName evidence="8">Holo-[acyl-carrier-protein] synthase</fullName>
        <shortName evidence="8">Holo-ACP synthase</shortName>
        <ecNumber evidence="8">2.7.8.7</ecNumber>
    </recommendedName>
    <alternativeName>
        <fullName evidence="8">4'-phosphopantetheinyl transferase AcpS</fullName>
    </alternativeName>
</protein>
<comment type="catalytic activity">
    <reaction evidence="8">
        <text>apo-[ACP] + CoA = holo-[ACP] + adenosine 3',5'-bisphosphate + H(+)</text>
        <dbReference type="Rhea" id="RHEA:12068"/>
        <dbReference type="Rhea" id="RHEA-COMP:9685"/>
        <dbReference type="Rhea" id="RHEA-COMP:9690"/>
        <dbReference type="ChEBI" id="CHEBI:15378"/>
        <dbReference type="ChEBI" id="CHEBI:29999"/>
        <dbReference type="ChEBI" id="CHEBI:57287"/>
        <dbReference type="ChEBI" id="CHEBI:58343"/>
        <dbReference type="ChEBI" id="CHEBI:64479"/>
        <dbReference type="EC" id="2.7.8.7"/>
    </reaction>
</comment>